<keyword evidence="3" id="KW-1185">Reference proteome</keyword>
<sequence>MGSGFIQVHRKMQSSLVFQDPYYLKLWMWLLFRARYQPGEVMIGNQIIFLEIGQLVWGRQSASQELNEGLRGKNKRSVSTWESYLKNLEKMGKLHRKANNKFTVITIRNYGFYQFLETKTQLQVQPQVNHKLTPKQPQTNTKNKENKGNKDNKANKATKYKYKQTQLKAEPRAELPVVPLYNWLHPDEH</sequence>
<dbReference type="RefSeq" id="WP_126778350.1">
    <property type="nucleotide sequence ID" value="NZ_NGJU01000003.1"/>
</dbReference>
<proteinExistence type="predicted"/>
<gene>
    <name evidence="2" type="ORF">CBF35_02710</name>
</gene>
<dbReference type="OrthoDB" id="1821976at2"/>
<dbReference type="AlphaFoldDB" id="A0A429ZU10"/>
<accession>A0A429ZU10</accession>
<feature type="compositionally biased region" description="Basic and acidic residues" evidence="1">
    <location>
        <begin position="142"/>
        <end position="154"/>
    </location>
</feature>
<dbReference type="Proteomes" id="UP000287239">
    <property type="component" value="Unassembled WGS sequence"/>
</dbReference>
<evidence type="ECO:0008006" key="4">
    <source>
        <dbReference type="Google" id="ProtNLM"/>
    </source>
</evidence>
<dbReference type="GeneID" id="98567264"/>
<dbReference type="EMBL" id="NGJU01000003">
    <property type="protein sequence ID" value="RST97179.1"/>
    <property type="molecule type" value="Genomic_DNA"/>
</dbReference>
<evidence type="ECO:0000256" key="1">
    <source>
        <dbReference type="SAM" id="MobiDB-lite"/>
    </source>
</evidence>
<feature type="region of interest" description="Disordered" evidence="1">
    <location>
        <begin position="129"/>
        <end position="167"/>
    </location>
</feature>
<name>A0A429ZU10_9ENTE</name>
<evidence type="ECO:0000313" key="2">
    <source>
        <dbReference type="EMBL" id="RST97179.1"/>
    </source>
</evidence>
<comment type="caution">
    <text evidence="2">The sequence shown here is derived from an EMBL/GenBank/DDBJ whole genome shotgun (WGS) entry which is preliminary data.</text>
</comment>
<organism evidence="2 3">
    <name type="scientific">Vagococcus salmoninarum</name>
    <dbReference type="NCBI Taxonomy" id="2739"/>
    <lineage>
        <taxon>Bacteria</taxon>
        <taxon>Bacillati</taxon>
        <taxon>Bacillota</taxon>
        <taxon>Bacilli</taxon>
        <taxon>Lactobacillales</taxon>
        <taxon>Enterococcaceae</taxon>
        <taxon>Vagococcus</taxon>
    </lineage>
</organism>
<reference evidence="2 3" key="1">
    <citation type="submission" date="2017-05" db="EMBL/GenBank/DDBJ databases">
        <title>Vagococcus spp. assemblies.</title>
        <authorList>
            <person name="Gulvik C.A."/>
        </authorList>
    </citation>
    <scope>NUCLEOTIDE SEQUENCE [LARGE SCALE GENOMIC DNA]</scope>
    <source>
        <strain evidence="2 3">NCFB 2777</strain>
    </source>
</reference>
<protein>
    <recommendedName>
        <fullName evidence="4">DNA replication protein DnaD</fullName>
    </recommendedName>
</protein>
<evidence type="ECO:0000313" key="3">
    <source>
        <dbReference type="Proteomes" id="UP000287239"/>
    </source>
</evidence>